<protein>
    <submittedName>
        <fullName evidence="1">Uncharacterized protein</fullName>
    </submittedName>
</protein>
<evidence type="ECO:0000313" key="2">
    <source>
        <dbReference type="Proteomes" id="UP001055439"/>
    </source>
</evidence>
<accession>A0A9E7F091</accession>
<keyword evidence="2" id="KW-1185">Reference proteome</keyword>
<organism evidence="1 2">
    <name type="scientific">Musa troglodytarum</name>
    <name type="common">fe'i banana</name>
    <dbReference type="NCBI Taxonomy" id="320322"/>
    <lineage>
        <taxon>Eukaryota</taxon>
        <taxon>Viridiplantae</taxon>
        <taxon>Streptophyta</taxon>
        <taxon>Embryophyta</taxon>
        <taxon>Tracheophyta</taxon>
        <taxon>Spermatophyta</taxon>
        <taxon>Magnoliopsida</taxon>
        <taxon>Liliopsida</taxon>
        <taxon>Zingiberales</taxon>
        <taxon>Musaceae</taxon>
        <taxon>Musa</taxon>
    </lineage>
</organism>
<gene>
    <name evidence="1" type="ORF">MUK42_27775</name>
</gene>
<dbReference type="AlphaFoldDB" id="A0A9E7F091"/>
<dbReference type="Proteomes" id="UP001055439">
    <property type="component" value="Chromosome 2"/>
</dbReference>
<name>A0A9E7F091_9LILI</name>
<dbReference type="EMBL" id="CP097504">
    <property type="protein sequence ID" value="URD87159.1"/>
    <property type="molecule type" value="Genomic_DNA"/>
</dbReference>
<sequence>MLWKSESSFFLQFLLPQQQQQHQEREGSGIPVLLTLLPVTVASRVAFLSFMFACNEHRRDALALRKRRKSFWIPHGNRHQI</sequence>
<evidence type="ECO:0000313" key="1">
    <source>
        <dbReference type="EMBL" id="URD87159.1"/>
    </source>
</evidence>
<reference evidence="1" key="1">
    <citation type="submission" date="2022-05" db="EMBL/GenBank/DDBJ databases">
        <title>The Musa troglodytarum L. genome provides insights into the mechanism of non-climacteric behaviour and enrichment of carotenoids.</title>
        <authorList>
            <person name="Wang J."/>
        </authorList>
    </citation>
    <scope>NUCLEOTIDE SEQUENCE</scope>
    <source>
        <tissue evidence="1">Leaf</tissue>
    </source>
</reference>
<proteinExistence type="predicted"/>